<organism evidence="1 2">
    <name type="scientific">Bradyrhizobium macuxiense</name>
    <dbReference type="NCBI Taxonomy" id="1755647"/>
    <lineage>
        <taxon>Bacteria</taxon>
        <taxon>Pseudomonadati</taxon>
        <taxon>Pseudomonadota</taxon>
        <taxon>Alphaproteobacteria</taxon>
        <taxon>Hyphomicrobiales</taxon>
        <taxon>Nitrobacteraceae</taxon>
        <taxon>Bradyrhizobium</taxon>
    </lineage>
</organism>
<sequence length="147" mass="16233">MSNVVQLADYRARVASVHRCPIAYADAIKWAAKDFDRLVWLCKDRGYRPGWIIEQFGGGAKRLSPMQAAIVAKLSAVVGPACLNHRMRWLIYKLADGVFDDALIEAARTAVPYADCKYIAHCVGNDLRKIEILIDDGDVALPLSAAM</sequence>
<protein>
    <submittedName>
        <fullName evidence="1">Uncharacterized protein</fullName>
    </submittedName>
</protein>
<gene>
    <name evidence="1" type="ORF">AS156_25765</name>
</gene>
<evidence type="ECO:0000313" key="1">
    <source>
        <dbReference type="EMBL" id="KWV61127.1"/>
    </source>
</evidence>
<evidence type="ECO:0000313" key="2">
    <source>
        <dbReference type="Proteomes" id="UP000057737"/>
    </source>
</evidence>
<dbReference type="RefSeq" id="WP_066498631.1">
    <property type="nucleotide sequence ID" value="NZ_LNCU01000007.1"/>
</dbReference>
<keyword evidence="2" id="KW-1185">Reference proteome</keyword>
<proteinExistence type="predicted"/>
<comment type="caution">
    <text evidence="1">The sequence shown here is derived from an EMBL/GenBank/DDBJ whole genome shotgun (WGS) entry which is preliminary data.</text>
</comment>
<dbReference type="EMBL" id="LNCU01000007">
    <property type="protein sequence ID" value="KWV61127.1"/>
    <property type="molecule type" value="Genomic_DNA"/>
</dbReference>
<name>A0A125QAP2_9BRAD</name>
<reference evidence="1 2" key="1">
    <citation type="submission" date="2015-11" db="EMBL/GenBank/DDBJ databases">
        <title>Draft Genome Sequence of the Strain BR 10303 (Bradyrhizobium sp.) isolated from nodules of Centrolobium paraense.</title>
        <authorList>
            <person name="Zelli J.E."/>
            <person name="Simoes-Araujo J.L."/>
            <person name="Barauna A.C."/>
            <person name="Silva K."/>
        </authorList>
    </citation>
    <scope>NUCLEOTIDE SEQUENCE [LARGE SCALE GENOMIC DNA]</scope>
    <source>
        <strain evidence="1 2">BR 10303</strain>
    </source>
</reference>
<accession>A0A125QAP2</accession>
<dbReference type="Proteomes" id="UP000057737">
    <property type="component" value="Unassembled WGS sequence"/>
</dbReference>
<dbReference type="AlphaFoldDB" id="A0A125QAP2"/>